<evidence type="ECO:0000256" key="4">
    <source>
        <dbReference type="ARBA" id="ARBA00022989"/>
    </source>
</evidence>
<dbReference type="Pfam" id="PF00001">
    <property type="entry name" value="7tm_1"/>
    <property type="match status" value="1"/>
</dbReference>
<evidence type="ECO:0000259" key="11">
    <source>
        <dbReference type="PROSITE" id="PS50262"/>
    </source>
</evidence>
<keyword evidence="3 9" id="KW-0812">Transmembrane</keyword>
<dbReference type="InterPro" id="IPR017452">
    <property type="entry name" value="GPCR_Rhodpsn_7TM"/>
</dbReference>
<dbReference type="GO" id="GO:0005886">
    <property type="term" value="C:plasma membrane"/>
    <property type="evidence" value="ECO:0007669"/>
    <property type="project" value="UniProtKB-SubCell"/>
</dbReference>
<dbReference type="Proteomes" id="UP001249851">
    <property type="component" value="Unassembled WGS sequence"/>
</dbReference>
<sequence>MNATLLLTQEPSQMDGETKLVELPLSWTIFTVILMTIVLILTIIGNVAVIVVQSNSNVLRNVVNSHFLISLSIADLLVAFLVMPCALDVVNNGTWRCGQTWGKINGFGNFLFCISSIMHLMMLSVDRYISIARPLRYHTEMTRTRALVFCLFLWSYSAVWAFLPLFGVSSYECFISYIGLCKNEDWSKYGLNFAFAISVVSGTYGLALIAMVCIYFKIAKVIRHQIQRIEAAPKEWTLQMNYKDAVKDVKNPIKHRKMTTKLSQHKGVTTLLVVILAYLVCWSPFCIMLFVEIGTGQKVQGPYGTLAMLAGFANSCCNPVIYSIKYRSFRLAVARMLGKKNLVNRLSQPVRDEDCKPSVITKRNERRLKQKEMKLFTMRSFQVPFLIALVLAVLLTVTPASAIVDDRQCFVRQNRTCYQYALTRRKTLSCSVDGKIFKHCQQICNAGKCNMSCSSPHSCQQRCYGSFCESLDCKGKNCKQYCIRGRCSMKCSSDECTQTCNVGGCEMKCPGNAKRCIQNCRRGNCKMHCPSGVQYCHQTCESGRCLMLCEGKKCIRSCRRGECLYSAQSENVTALAIVSTCNQATAHRESICYQHCMNGDCQLENVESFSMQSQVCYGGNCNLKCSAGAKCSQVCVGRQCQLITCTSDICIQECIAGGCHMECYSRICTQICRGGNCKMGCLSSNSTVCYQTCTGGGCITSCEGKNCNPRCFGGQCKHSVYQPPGITHKATCDKMEDETCVQTCQSKVGCAIANRPKNPPQISNQTCDEGFCYMNCTGSDVCHQTCNGAKCYTASCNARECDQVCNGKDCGLMECDADTCTQRCFGWGCHLKCHPSVQVCNQICIADKGRCYLECWAHQCVTTLI</sequence>
<evidence type="ECO:0000256" key="8">
    <source>
        <dbReference type="ARBA" id="ARBA00023224"/>
    </source>
</evidence>
<feature type="transmembrane region" description="Helical" evidence="10">
    <location>
        <begin position="267"/>
        <end position="291"/>
    </location>
</feature>
<reference evidence="12" key="2">
    <citation type="journal article" date="2023" name="Science">
        <title>Genomic signatures of disease resistance in endangered staghorn corals.</title>
        <authorList>
            <person name="Vollmer S.V."/>
            <person name="Selwyn J.D."/>
            <person name="Despard B.A."/>
            <person name="Roesel C.L."/>
        </authorList>
    </citation>
    <scope>NUCLEOTIDE SEQUENCE</scope>
    <source>
        <strain evidence="12">K2</strain>
    </source>
</reference>
<keyword evidence="2" id="KW-1003">Cell membrane</keyword>
<comment type="subcellular location">
    <subcellularLocation>
        <location evidence="1">Cell membrane</location>
        <topology evidence="1">Multi-pass membrane protein</topology>
    </subcellularLocation>
</comment>
<accession>A0AAD9VBQ4</accession>
<comment type="caution">
    <text evidence="12">The sequence shown here is derived from an EMBL/GenBank/DDBJ whole genome shotgun (WGS) entry which is preliminary data.</text>
</comment>
<feature type="domain" description="G-protein coupled receptors family 1 profile" evidence="11">
    <location>
        <begin position="45"/>
        <end position="322"/>
    </location>
</feature>
<name>A0AAD9VBQ4_ACRCE</name>
<dbReference type="PANTHER" id="PTHR22752">
    <property type="entry name" value="G PROTEIN-COUPLED RECEPTOR"/>
    <property type="match status" value="1"/>
</dbReference>
<evidence type="ECO:0000256" key="5">
    <source>
        <dbReference type="ARBA" id="ARBA00023040"/>
    </source>
</evidence>
<evidence type="ECO:0000256" key="6">
    <source>
        <dbReference type="ARBA" id="ARBA00023136"/>
    </source>
</evidence>
<keyword evidence="5 9" id="KW-0297">G-protein coupled receptor</keyword>
<keyword evidence="13" id="KW-1185">Reference proteome</keyword>
<dbReference type="CDD" id="cd00637">
    <property type="entry name" value="7tm_classA_rhodopsin-like"/>
    <property type="match status" value="1"/>
</dbReference>
<dbReference type="GO" id="GO:0004930">
    <property type="term" value="F:G protein-coupled receptor activity"/>
    <property type="evidence" value="ECO:0007669"/>
    <property type="project" value="UniProtKB-KW"/>
</dbReference>
<feature type="transmembrane region" description="Helical" evidence="10">
    <location>
        <begin position="383"/>
        <end position="404"/>
    </location>
</feature>
<evidence type="ECO:0000256" key="10">
    <source>
        <dbReference type="SAM" id="Phobius"/>
    </source>
</evidence>
<feature type="transmembrane region" description="Helical" evidence="10">
    <location>
        <begin position="193"/>
        <end position="218"/>
    </location>
</feature>
<evidence type="ECO:0000256" key="3">
    <source>
        <dbReference type="ARBA" id="ARBA00022692"/>
    </source>
</evidence>
<dbReference type="SUPFAM" id="SSF81321">
    <property type="entry name" value="Family A G protein-coupled receptor-like"/>
    <property type="match status" value="1"/>
</dbReference>
<feature type="transmembrane region" description="Helical" evidence="10">
    <location>
        <begin position="146"/>
        <end position="166"/>
    </location>
</feature>
<feature type="transmembrane region" description="Helical" evidence="10">
    <location>
        <begin position="303"/>
        <end position="322"/>
    </location>
</feature>
<keyword evidence="8 9" id="KW-0807">Transducer</keyword>
<evidence type="ECO:0000256" key="7">
    <source>
        <dbReference type="ARBA" id="ARBA00023170"/>
    </source>
</evidence>
<dbReference type="PROSITE" id="PS50262">
    <property type="entry name" value="G_PROTEIN_RECEP_F1_2"/>
    <property type="match status" value="1"/>
</dbReference>
<feature type="transmembrane region" description="Helical" evidence="10">
    <location>
        <begin position="64"/>
        <end position="87"/>
    </location>
</feature>
<evidence type="ECO:0000256" key="9">
    <source>
        <dbReference type="RuleBase" id="RU000688"/>
    </source>
</evidence>
<feature type="transmembrane region" description="Helical" evidence="10">
    <location>
        <begin position="27"/>
        <end position="52"/>
    </location>
</feature>
<dbReference type="InterPro" id="IPR000276">
    <property type="entry name" value="GPCR_Rhodpsn"/>
</dbReference>
<evidence type="ECO:0000313" key="13">
    <source>
        <dbReference type="Proteomes" id="UP001249851"/>
    </source>
</evidence>
<keyword evidence="6 10" id="KW-0472">Membrane</keyword>
<dbReference type="EMBL" id="JARQWQ010000011">
    <property type="protein sequence ID" value="KAK2568576.1"/>
    <property type="molecule type" value="Genomic_DNA"/>
</dbReference>
<keyword evidence="7 9" id="KW-0675">Receptor</keyword>
<organism evidence="12 13">
    <name type="scientific">Acropora cervicornis</name>
    <name type="common">Staghorn coral</name>
    <dbReference type="NCBI Taxonomy" id="6130"/>
    <lineage>
        <taxon>Eukaryota</taxon>
        <taxon>Metazoa</taxon>
        <taxon>Cnidaria</taxon>
        <taxon>Anthozoa</taxon>
        <taxon>Hexacorallia</taxon>
        <taxon>Scleractinia</taxon>
        <taxon>Astrocoeniina</taxon>
        <taxon>Acroporidae</taxon>
        <taxon>Acropora</taxon>
    </lineage>
</organism>
<reference evidence="12" key="1">
    <citation type="journal article" date="2023" name="G3 (Bethesda)">
        <title>Whole genome assembly and annotation of the endangered Caribbean coral Acropora cervicornis.</title>
        <authorList>
            <person name="Selwyn J.D."/>
            <person name="Vollmer S.V."/>
        </authorList>
    </citation>
    <scope>NUCLEOTIDE SEQUENCE</scope>
    <source>
        <strain evidence="12">K2</strain>
    </source>
</reference>
<dbReference type="PRINTS" id="PR00237">
    <property type="entry name" value="GPCRRHODOPSN"/>
</dbReference>
<feature type="transmembrane region" description="Helical" evidence="10">
    <location>
        <begin position="107"/>
        <end position="125"/>
    </location>
</feature>
<gene>
    <name evidence="12" type="ORF">P5673_006508</name>
</gene>
<evidence type="ECO:0000256" key="1">
    <source>
        <dbReference type="ARBA" id="ARBA00004651"/>
    </source>
</evidence>
<comment type="similarity">
    <text evidence="9">Belongs to the G-protein coupled receptor 1 family.</text>
</comment>
<keyword evidence="4 10" id="KW-1133">Transmembrane helix</keyword>
<evidence type="ECO:0000313" key="12">
    <source>
        <dbReference type="EMBL" id="KAK2568576.1"/>
    </source>
</evidence>
<proteinExistence type="inferred from homology"/>
<evidence type="ECO:0000256" key="2">
    <source>
        <dbReference type="ARBA" id="ARBA00022475"/>
    </source>
</evidence>
<dbReference type="Gene3D" id="1.20.1070.10">
    <property type="entry name" value="Rhodopsin 7-helix transmembrane proteins"/>
    <property type="match status" value="1"/>
</dbReference>
<dbReference type="AlphaFoldDB" id="A0AAD9VBQ4"/>
<dbReference type="PROSITE" id="PS00237">
    <property type="entry name" value="G_PROTEIN_RECEP_F1_1"/>
    <property type="match status" value="1"/>
</dbReference>
<protein>
    <submittedName>
        <fullName evidence="12">Beta-2 adrenergic receptor</fullName>
    </submittedName>
</protein>